<dbReference type="AlphaFoldDB" id="A0A7X3FSK1"/>
<feature type="transmembrane region" description="Helical" evidence="8">
    <location>
        <begin position="30"/>
        <end position="55"/>
    </location>
</feature>
<keyword evidence="6 8" id="KW-1133">Transmembrane helix</keyword>
<comment type="subcellular location">
    <subcellularLocation>
        <location evidence="1 8">Cell membrane</location>
        <topology evidence="1 8">Multi-pass membrane protein</topology>
    </subcellularLocation>
</comment>
<name>A0A7X3FSK1_9HYPH</name>
<dbReference type="InterPro" id="IPR002781">
    <property type="entry name" value="TM_pro_TauE-like"/>
</dbReference>
<dbReference type="GO" id="GO:0005886">
    <property type="term" value="C:plasma membrane"/>
    <property type="evidence" value="ECO:0007669"/>
    <property type="project" value="UniProtKB-SubCell"/>
</dbReference>
<dbReference type="PANTHER" id="PTHR30269:SF37">
    <property type="entry name" value="MEMBRANE TRANSPORTER PROTEIN"/>
    <property type="match status" value="1"/>
</dbReference>
<evidence type="ECO:0000313" key="9">
    <source>
        <dbReference type="EMBL" id="MVT00024.1"/>
    </source>
</evidence>
<gene>
    <name evidence="9" type="ORF">GO014_13410</name>
</gene>
<evidence type="ECO:0000256" key="3">
    <source>
        <dbReference type="ARBA" id="ARBA00022448"/>
    </source>
</evidence>
<comment type="caution">
    <text evidence="9">The sequence shown here is derived from an EMBL/GenBank/DDBJ whole genome shotgun (WGS) entry which is preliminary data.</text>
</comment>
<feature type="transmembrane region" description="Helical" evidence="8">
    <location>
        <begin position="225"/>
        <end position="245"/>
    </location>
</feature>
<evidence type="ECO:0000256" key="4">
    <source>
        <dbReference type="ARBA" id="ARBA00022475"/>
    </source>
</evidence>
<keyword evidence="10" id="KW-1185">Reference proteome</keyword>
<comment type="similarity">
    <text evidence="2 8">Belongs to the 4-toluene sulfonate uptake permease (TSUP) (TC 2.A.102) family.</text>
</comment>
<organism evidence="9 10">
    <name type="scientific">Devosia marina</name>
    <dbReference type="NCBI Taxonomy" id="2683198"/>
    <lineage>
        <taxon>Bacteria</taxon>
        <taxon>Pseudomonadati</taxon>
        <taxon>Pseudomonadota</taxon>
        <taxon>Alphaproteobacteria</taxon>
        <taxon>Hyphomicrobiales</taxon>
        <taxon>Devosiaceae</taxon>
        <taxon>Devosia</taxon>
    </lineage>
</organism>
<feature type="transmembrane region" description="Helical" evidence="8">
    <location>
        <begin position="95"/>
        <end position="112"/>
    </location>
</feature>
<evidence type="ECO:0000256" key="8">
    <source>
        <dbReference type="RuleBase" id="RU363041"/>
    </source>
</evidence>
<keyword evidence="4 8" id="KW-1003">Cell membrane</keyword>
<keyword evidence="5 8" id="KW-0812">Transmembrane</keyword>
<evidence type="ECO:0000256" key="1">
    <source>
        <dbReference type="ARBA" id="ARBA00004651"/>
    </source>
</evidence>
<evidence type="ECO:0000256" key="6">
    <source>
        <dbReference type="ARBA" id="ARBA00022989"/>
    </source>
</evidence>
<sequence>MTPLISAILVGVVFLTSTLSGIFGMAGGMLLLAGLLTILPVATAIALQGAIQIVANGSRAWFSRHFIDWRIMSTMVAGIVVAAVLLFLVRYQPDLATVCIAVGLMPILVWLPKSWLQLDASRPLHGFSCGLISGGLNLAVGVAGPSIDIFFIRTQMDRRKVIATKSCMQVISHGAKVVFYSATTAAMATGDWILVAIAAPFAIAGTNLGYRILQRLSDNGFRRWTRWIVTMLGIFYLMRGILLLAGS</sequence>
<feature type="transmembrane region" description="Helical" evidence="8">
    <location>
        <begin position="124"/>
        <end position="147"/>
    </location>
</feature>
<evidence type="ECO:0000256" key="2">
    <source>
        <dbReference type="ARBA" id="ARBA00009142"/>
    </source>
</evidence>
<protein>
    <recommendedName>
        <fullName evidence="8">Probable membrane transporter protein</fullName>
    </recommendedName>
</protein>
<dbReference type="EMBL" id="WQRF01000004">
    <property type="protein sequence ID" value="MVT00024.1"/>
    <property type="molecule type" value="Genomic_DNA"/>
</dbReference>
<evidence type="ECO:0000256" key="5">
    <source>
        <dbReference type="ARBA" id="ARBA00022692"/>
    </source>
</evidence>
<dbReference type="PANTHER" id="PTHR30269">
    <property type="entry name" value="TRANSMEMBRANE PROTEIN YFCA"/>
    <property type="match status" value="1"/>
</dbReference>
<feature type="transmembrane region" description="Helical" evidence="8">
    <location>
        <begin position="192"/>
        <end position="213"/>
    </location>
</feature>
<accession>A0A7X3FSK1</accession>
<reference evidence="9 10" key="1">
    <citation type="submission" date="2019-12" db="EMBL/GenBank/DDBJ databases">
        <title>Devosia maris sp. nov., isolated from the deep seawater.</title>
        <authorList>
            <person name="Liu Y."/>
        </authorList>
    </citation>
    <scope>NUCLEOTIDE SEQUENCE [LARGE SCALE GENOMIC DNA]</scope>
    <source>
        <strain evidence="9 10">L53-10-65</strain>
    </source>
</reference>
<dbReference type="Proteomes" id="UP000438106">
    <property type="component" value="Unassembled WGS sequence"/>
</dbReference>
<proteinExistence type="inferred from homology"/>
<evidence type="ECO:0000313" key="10">
    <source>
        <dbReference type="Proteomes" id="UP000438106"/>
    </source>
</evidence>
<dbReference type="Pfam" id="PF01925">
    <property type="entry name" value="TauE"/>
    <property type="match status" value="1"/>
</dbReference>
<keyword evidence="7 8" id="KW-0472">Membrane</keyword>
<feature type="transmembrane region" description="Helical" evidence="8">
    <location>
        <begin position="67"/>
        <end position="89"/>
    </location>
</feature>
<keyword evidence="3" id="KW-0813">Transport</keyword>
<dbReference type="InterPro" id="IPR052017">
    <property type="entry name" value="TSUP"/>
</dbReference>
<evidence type="ECO:0000256" key="7">
    <source>
        <dbReference type="ARBA" id="ARBA00023136"/>
    </source>
</evidence>